<evidence type="ECO:0000313" key="4">
    <source>
        <dbReference type="Proteomes" id="UP000435877"/>
    </source>
</evidence>
<dbReference type="EMBL" id="CACSIK010000001">
    <property type="protein sequence ID" value="CAA0081321.1"/>
    <property type="molecule type" value="Genomic_DNA"/>
</dbReference>
<evidence type="ECO:0000313" key="5">
    <source>
        <dbReference type="Proteomes" id="UP000439591"/>
    </source>
</evidence>
<reference evidence="4 5" key="1">
    <citation type="submission" date="2019-11" db="EMBL/GenBank/DDBJ databases">
        <authorList>
            <person name="Holert J."/>
        </authorList>
    </citation>
    <scope>NUCLEOTIDE SEQUENCE [LARGE SCALE GENOMIC DNA]</scope>
    <source>
        <strain evidence="3">BC3_2A</strain>
        <strain evidence="2">SB11_1A</strain>
    </source>
</reference>
<name>A0A5S9N5I6_9GAMM</name>
<keyword evidence="1" id="KW-0472">Membrane</keyword>
<organism evidence="3 5">
    <name type="scientific">Zhongshania aliphaticivorans</name>
    <dbReference type="NCBI Taxonomy" id="1470434"/>
    <lineage>
        <taxon>Bacteria</taxon>
        <taxon>Pseudomonadati</taxon>
        <taxon>Pseudomonadota</taxon>
        <taxon>Gammaproteobacteria</taxon>
        <taxon>Cellvibrionales</taxon>
        <taxon>Spongiibacteraceae</taxon>
        <taxon>Zhongshania</taxon>
    </lineage>
</organism>
<accession>A0A5S9N5I6</accession>
<dbReference type="RefSeq" id="WP_159267000.1">
    <property type="nucleotide sequence ID" value="NZ_CACSIK010000001.1"/>
</dbReference>
<dbReference type="EMBL" id="CACSIM010000001">
    <property type="protein sequence ID" value="CAA0085119.1"/>
    <property type="molecule type" value="Genomic_DNA"/>
</dbReference>
<feature type="transmembrane region" description="Helical" evidence="1">
    <location>
        <begin position="27"/>
        <end position="47"/>
    </location>
</feature>
<keyword evidence="1" id="KW-0812">Transmembrane</keyword>
<sequence>MPLLIYPAIGLAGWVLGFFSSDGVTNVLRMALIIFTLMAFFFAYKALAG</sequence>
<dbReference type="Proteomes" id="UP000435877">
    <property type="component" value="Unassembled WGS sequence"/>
</dbReference>
<evidence type="ECO:0000313" key="3">
    <source>
        <dbReference type="EMBL" id="CAA0085119.1"/>
    </source>
</evidence>
<protein>
    <submittedName>
        <fullName evidence="3">Uncharacterized protein</fullName>
    </submittedName>
</protein>
<evidence type="ECO:0000256" key="1">
    <source>
        <dbReference type="SAM" id="Phobius"/>
    </source>
</evidence>
<proteinExistence type="predicted"/>
<dbReference type="Proteomes" id="UP000439591">
    <property type="component" value="Unassembled WGS sequence"/>
</dbReference>
<keyword evidence="1" id="KW-1133">Transmembrane helix</keyword>
<evidence type="ECO:0000313" key="2">
    <source>
        <dbReference type="EMBL" id="CAA0081321.1"/>
    </source>
</evidence>
<dbReference type="AlphaFoldDB" id="A0A5S9N5I6"/>
<gene>
    <name evidence="2" type="ORF">IHBHHGIJ_00295</name>
    <name evidence="3" type="ORF">KFEGEMFD_00855</name>
</gene>
<keyword evidence="4" id="KW-1185">Reference proteome</keyword>